<protein>
    <submittedName>
        <fullName evidence="2">Uncharacterized protein</fullName>
    </submittedName>
</protein>
<evidence type="ECO:0000313" key="2">
    <source>
        <dbReference type="EMBL" id="KAL2728861.1"/>
    </source>
</evidence>
<feature type="compositionally biased region" description="Basic and acidic residues" evidence="1">
    <location>
        <begin position="30"/>
        <end position="39"/>
    </location>
</feature>
<organism evidence="2 3">
    <name type="scientific">Vespula squamosa</name>
    <name type="common">Southern yellow jacket</name>
    <name type="synonym">Wasp</name>
    <dbReference type="NCBI Taxonomy" id="30214"/>
    <lineage>
        <taxon>Eukaryota</taxon>
        <taxon>Metazoa</taxon>
        <taxon>Ecdysozoa</taxon>
        <taxon>Arthropoda</taxon>
        <taxon>Hexapoda</taxon>
        <taxon>Insecta</taxon>
        <taxon>Pterygota</taxon>
        <taxon>Neoptera</taxon>
        <taxon>Endopterygota</taxon>
        <taxon>Hymenoptera</taxon>
        <taxon>Apocrita</taxon>
        <taxon>Aculeata</taxon>
        <taxon>Vespoidea</taxon>
        <taxon>Vespidae</taxon>
        <taxon>Vespinae</taxon>
        <taxon>Vespula</taxon>
    </lineage>
</organism>
<feature type="region of interest" description="Disordered" evidence="1">
    <location>
        <begin position="1"/>
        <end position="39"/>
    </location>
</feature>
<evidence type="ECO:0000256" key="1">
    <source>
        <dbReference type="SAM" id="MobiDB-lite"/>
    </source>
</evidence>
<feature type="compositionally biased region" description="Acidic residues" evidence="1">
    <location>
        <begin position="7"/>
        <end position="27"/>
    </location>
</feature>
<evidence type="ECO:0000313" key="3">
    <source>
        <dbReference type="Proteomes" id="UP001607302"/>
    </source>
</evidence>
<comment type="caution">
    <text evidence="2">The sequence shown here is derived from an EMBL/GenBank/DDBJ whole genome shotgun (WGS) entry which is preliminary data.</text>
</comment>
<dbReference type="AlphaFoldDB" id="A0ABD2B804"/>
<dbReference type="Proteomes" id="UP001607302">
    <property type="component" value="Unassembled WGS sequence"/>
</dbReference>
<name>A0ABD2B804_VESSQ</name>
<reference evidence="2 3" key="1">
    <citation type="journal article" date="2024" name="Ann. Entomol. Soc. Am.">
        <title>Genomic analyses of the southern and eastern yellowjacket wasps (Hymenoptera: Vespidae) reveal evolutionary signatures of social life.</title>
        <authorList>
            <person name="Catto M.A."/>
            <person name="Caine P.B."/>
            <person name="Orr S.E."/>
            <person name="Hunt B.G."/>
            <person name="Goodisman M.A.D."/>
        </authorList>
    </citation>
    <scope>NUCLEOTIDE SEQUENCE [LARGE SCALE GENOMIC DNA]</scope>
    <source>
        <strain evidence="2">233</strain>
        <tissue evidence="2">Head and thorax</tissue>
    </source>
</reference>
<sequence>MIRGYIDADDNDKDDDDDDDDDNDDNGDSLTKEERDVVHTRVRRRGNDGIVEEEASLAFPPAERRSTSFEGIVLSCSSRDCNDDNNESRVGFNVRALTRRVERERQEEVSEVQLL</sequence>
<proteinExistence type="predicted"/>
<keyword evidence="3" id="KW-1185">Reference proteome</keyword>
<accession>A0ABD2B804</accession>
<gene>
    <name evidence="2" type="ORF">V1478_006493</name>
</gene>
<dbReference type="EMBL" id="JAUDFV010000132">
    <property type="protein sequence ID" value="KAL2728861.1"/>
    <property type="molecule type" value="Genomic_DNA"/>
</dbReference>